<reference evidence="2" key="1">
    <citation type="submission" date="2009-08" db="EMBL/GenBank/DDBJ databases">
        <title>Annotation of Salpingoeca rosetta.</title>
        <authorList>
            <consortium name="The Broad Institute Genome Sequencing Platform"/>
            <person name="Russ C."/>
            <person name="Cuomo C."/>
            <person name="Burger G."/>
            <person name="Gray M.W."/>
            <person name="Holland P.W.H."/>
            <person name="King N."/>
            <person name="Lang F.B.F."/>
            <person name="Roger A.J."/>
            <person name="Ruiz-Trillo I."/>
            <person name="Young S.K."/>
            <person name="Zeng Q."/>
            <person name="Gargeya S."/>
            <person name="Alvarado L."/>
            <person name="Berlin A."/>
            <person name="Chapman S.B."/>
            <person name="Chen Z."/>
            <person name="Freedman E."/>
            <person name="Gellesch M."/>
            <person name="Goldberg J."/>
            <person name="Griggs A."/>
            <person name="Gujja S."/>
            <person name="Heilman E."/>
            <person name="Heiman D."/>
            <person name="Howarth C."/>
            <person name="Mehta T."/>
            <person name="Neiman D."/>
            <person name="Pearson M."/>
            <person name="Roberts A."/>
            <person name="Saif S."/>
            <person name="Shea T."/>
            <person name="Shenoy N."/>
            <person name="Sisk P."/>
            <person name="Stolte C."/>
            <person name="Sykes S."/>
            <person name="White J."/>
            <person name="Yandava C."/>
            <person name="Haas B."/>
            <person name="Nusbaum C."/>
            <person name="Birren B."/>
        </authorList>
    </citation>
    <scope>NUCLEOTIDE SEQUENCE [LARGE SCALE GENOMIC DNA]</scope>
    <source>
        <strain evidence="2">ATCC 50818</strain>
    </source>
</reference>
<keyword evidence="1" id="KW-0732">Signal</keyword>
<proteinExistence type="predicted"/>
<gene>
    <name evidence="2" type="ORF">PTSG_09713</name>
</gene>
<evidence type="ECO:0008006" key="4">
    <source>
        <dbReference type="Google" id="ProtNLM"/>
    </source>
</evidence>
<keyword evidence="3" id="KW-1185">Reference proteome</keyword>
<organism evidence="3">
    <name type="scientific">Salpingoeca rosetta (strain ATCC 50818 / BSB-021)</name>
    <dbReference type="NCBI Taxonomy" id="946362"/>
    <lineage>
        <taxon>Eukaryota</taxon>
        <taxon>Choanoflagellata</taxon>
        <taxon>Craspedida</taxon>
        <taxon>Salpingoecidae</taxon>
        <taxon>Salpingoeca</taxon>
    </lineage>
</organism>
<protein>
    <recommendedName>
        <fullName evidence="4">Fibrinogen C-terminal domain-containing protein</fullName>
    </recommendedName>
</protein>
<evidence type="ECO:0000256" key="1">
    <source>
        <dbReference type="SAM" id="SignalP"/>
    </source>
</evidence>
<dbReference type="EMBL" id="GL832985">
    <property type="protein sequence ID" value="EGD79297.1"/>
    <property type="molecule type" value="Genomic_DNA"/>
</dbReference>
<name>F2UNU2_SALR5</name>
<accession>F2UNU2</accession>
<dbReference type="KEGG" id="sre:PTSG_09713"/>
<dbReference type="RefSeq" id="XP_004989068.1">
    <property type="nucleotide sequence ID" value="XM_004989011.1"/>
</dbReference>
<dbReference type="Proteomes" id="UP000007799">
    <property type="component" value="Unassembled WGS sequence"/>
</dbReference>
<feature type="chain" id="PRO_5003291277" description="Fibrinogen C-terminal domain-containing protein" evidence="1">
    <location>
        <begin position="33"/>
        <end position="288"/>
    </location>
</feature>
<dbReference type="InParanoid" id="F2UNU2"/>
<feature type="signal peptide" evidence="1">
    <location>
        <begin position="1"/>
        <end position="32"/>
    </location>
</feature>
<dbReference type="AlphaFoldDB" id="F2UNU2"/>
<evidence type="ECO:0000313" key="2">
    <source>
        <dbReference type="EMBL" id="EGD79297.1"/>
    </source>
</evidence>
<dbReference type="GeneID" id="16069610"/>
<evidence type="ECO:0000313" key="3">
    <source>
        <dbReference type="Proteomes" id="UP000007799"/>
    </source>
</evidence>
<sequence>MARPSSVRTMTSHTLTLLAVLLLTALVGTCTGEAVLEEDDFGRLIINTTDPSQPVLVNGVDVQELQHTVASLVNVARGSSSSIHPCSIGLDTAAFLGHKCETRLVGGDARPWTLAARFSNDGVDTWTWSNYILWSNNELVGTAQGSGDFKGTAWFGQTTDLLFVSDIGEWIAYEDALAQQSLSSLFASVPVPCSSGCPSFAATQQNITSNPDRCDTKVYLNPRDHDPNGQSPTCGFGWSFRYNQACPLDDVGHSGSLGPDSYFATEEQRVLGFLGRDSDATFVELYVR</sequence>